<evidence type="ECO:0000313" key="1">
    <source>
        <dbReference type="EMBL" id="TEB24932.1"/>
    </source>
</evidence>
<accession>A0A4Y7ST05</accession>
<reference evidence="1 2" key="1">
    <citation type="journal article" date="2019" name="Nat. Ecol. Evol.">
        <title>Megaphylogeny resolves global patterns of mushroom evolution.</title>
        <authorList>
            <person name="Varga T."/>
            <person name="Krizsan K."/>
            <person name="Foldi C."/>
            <person name="Dima B."/>
            <person name="Sanchez-Garcia M."/>
            <person name="Sanchez-Ramirez S."/>
            <person name="Szollosi G.J."/>
            <person name="Szarkandi J.G."/>
            <person name="Papp V."/>
            <person name="Albert L."/>
            <person name="Andreopoulos W."/>
            <person name="Angelini C."/>
            <person name="Antonin V."/>
            <person name="Barry K.W."/>
            <person name="Bougher N.L."/>
            <person name="Buchanan P."/>
            <person name="Buyck B."/>
            <person name="Bense V."/>
            <person name="Catcheside P."/>
            <person name="Chovatia M."/>
            <person name="Cooper J."/>
            <person name="Damon W."/>
            <person name="Desjardin D."/>
            <person name="Finy P."/>
            <person name="Geml J."/>
            <person name="Haridas S."/>
            <person name="Hughes K."/>
            <person name="Justo A."/>
            <person name="Karasinski D."/>
            <person name="Kautmanova I."/>
            <person name="Kiss B."/>
            <person name="Kocsube S."/>
            <person name="Kotiranta H."/>
            <person name="LaButti K.M."/>
            <person name="Lechner B.E."/>
            <person name="Liimatainen K."/>
            <person name="Lipzen A."/>
            <person name="Lukacs Z."/>
            <person name="Mihaltcheva S."/>
            <person name="Morgado L.N."/>
            <person name="Niskanen T."/>
            <person name="Noordeloos M.E."/>
            <person name="Ohm R.A."/>
            <person name="Ortiz-Santana B."/>
            <person name="Ovrebo C."/>
            <person name="Racz N."/>
            <person name="Riley R."/>
            <person name="Savchenko A."/>
            <person name="Shiryaev A."/>
            <person name="Soop K."/>
            <person name="Spirin V."/>
            <person name="Szebenyi C."/>
            <person name="Tomsovsky M."/>
            <person name="Tulloss R.E."/>
            <person name="Uehling J."/>
            <person name="Grigoriev I.V."/>
            <person name="Vagvolgyi C."/>
            <person name="Papp T."/>
            <person name="Martin F.M."/>
            <person name="Miettinen O."/>
            <person name="Hibbett D.S."/>
            <person name="Nagy L.G."/>
        </authorList>
    </citation>
    <scope>NUCLEOTIDE SEQUENCE [LARGE SCALE GENOMIC DNA]</scope>
    <source>
        <strain evidence="1 2">FP101781</strain>
    </source>
</reference>
<proteinExistence type="predicted"/>
<dbReference type="EMBL" id="QPFP01000061">
    <property type="protein sequence ID" value="TEB24932.1"/>
    <property type="molecule type" value="Genomic_DNA"/>
</dbReference>
<evidence type="ECO:0000313" key="2">
    <source>
        <dbReference type="Proteomes" id="UP000298030"/>
    </source>
</evidence>
<keyword evidence="2" id="KW-1185">Reference proteome</keyword>
<comment type="caution">
    <text evidence="1">The sequence shown here is derived from an EMBL/GenBank/DDBJ whole genome shotgun (WGS) entry which is preliminary data.</text>
</comment>
<sequence length="73" mass="8325">PPMLPRQIAPFIYYGAQWCTHLIFEPTNLAWPPGYWPTWTPISSHTYQTSLATGPNPALKYRTWSQISTVFGA</sequence>
<name>A0A4Y7ST05_COPMI</name>
<feature type="non-terminal residue" evidence="1">
    <location>
        <position position="1"/>
    </location>
</feature>
<organism evidence="1 2">
    <name type="scientific">Coprinellus micaceus</name>
    <name type="common">Glistening ink-cap mushroom</name>
    <name type="synonym">Coprinus micaceus</name>
    <dbReference type="NCBI Taxonomy" id="71717"/>
    <lineage>
        <taxon>Eukaryota</taxon>
        <taxon>Fungi</taxon>
        <taxon>Dikarya</taxon>
        <taxon>Basidiomycota</taxon>
        <taxon>Agaricomycotina</taxon>
        <taxon>Agaricomycetes</taxon>
        <taxon>Agaricomycetidae</taxon>
        <taxon>Agaricales</taxon>
        <taxon>Agaricineae</taxon>
        <taxon>Psathyrellaceae</taxon>
        <taxon>Coprinellus</taxon>
    </lineage>
</organism>
<dbReference type="AlphaFoldDB" id="A0A4Y7ST05"/>
<dbReference type="Proteomes" id="UP000298030">
    <property type="component" value="Unassembled WGS sequence"/>
</dbReference>
<gene>
    <name evidence="1" type="ORF">FA13DRAFT_1738750</name>
</gene>
<protein>
    <submittedName>
        <fullName evidence="1">Uncharacterized protein</fullName>
    </submittedName>
</protein>